<evidence type="ECO:0000256" key="7">
    <source>
        <dbReference type="ARBA" id="ARBA00022840"/>
    </source>
</evidence>
<feature type="compositionally biased region" description="Basic residues" evidence="13">
    <location>
        <begin position="570"/>
        <end position="582"/>
    </location>
</feature>
<feature type="compositionally biased region" description="Polar residues" evidence="13">
    <location>
        <begin position="1425"/>
        <end position="1455"/>
    </location>
</feature>
<name>A0A8H7UKK7_9FUNG</name>
<evidence type="ECO:0000256" key="4">
    <source>
        <dbReference type="ARBA" id="ARBA00022701"/>
    </source>
</evidence>
<feature type="region of interest" description="Disordered" evidence="13">
    <location>
        <begin position="1409"/>
        <end position="1480"/>
    </location>
</feature>
<feature type="region of interest" description="Disordered" evidence="13">
    <location>
        <begin position="554"/>
        <end position="635"/>
    </location>
</feature>
<comment type="similarity">
    <text evidence="11">Belongs to the TRAFAC class myosin-kinesin ATPase superfamily. Kinesin family.</text>
</comment>
<dbReference type="OrthoDB" id="3176171at2759"/>
<feature type="region of interest" description="Disordered" evidence="13">
    <location>
        <begin position="1320"/>
        <end position="1373"/>
    </location>
</feature>
<protein>
    <recommendedName>
        <fullName evidence="14">Kinesin motor domain-containing protein</fullName>
    </recommendedName>
</protein>
<dbReference type="GO" id="GO:0051231">
    <property type="term" value="P:spindle elongation"/>
    <property type="evidence" value="ECO:0007669"/>
    <property type="project" value="TreeGrafter"/>
</dbReference>
<evidence type="ECO:0000256" key="11">
    <source>
        <dbReference type="PROSITE-ProRule" id="PRU00283"/>
    </source>
</evidence>
<keyword evidence="7 11" id="KW-0067">ATP-binding</keyword>
<evidence type="ECO:0000256" key="2">
    <source>
        <dbReference type="ARBA" id="ARBA00022490"/>
    </source>
</evidence>
<feature type="coiled-coil region" evidence="12">
    <location>
        <begin position="1068"/>
        <end position="1095"/>
    </location>
</feature>
<dbReference type="GO" id="GO:0007018">
    <property type="term" value="P:microtubule-based movement"/>
    <property type="evidence" value="ECO:0007669"/>
    <property type="project" value="InterPro"/>
</dbReference>
<keyword evidence="9 11" id="KW-0505">Motor protein</keyword>
<evidence type="ECO:0000256" key="13">
    <source>
        <dbReference type="SAM" id="MobiDB-lite"/>
    </source>
</evidence>
<feature type="region of interest" description="Disordered" evidence="13">
    <location>
        <begin position="729"/>
        <end position="762"/>
    </location>
</feature>
<keyword evidence="10" id="KW-0206">Cytoskeleton</keyword>
<accession>A0A8H7UKK7</accession>
<organism evidence="15 16">
    <name type="scientific">Umbelopsis vinacea</name>
    <dbReference type="NCBI Taxonomy" id="44442"/>
    <lineage>
        <taxon>Eukaryota</taxon>
        <taxon>Fungi</taxon>
        <taxon>Fungi incertae sedis</taxon>
        <taxon>Mucoromycota</taxon>
        <taxon>Mucoromycotina</taxon>
        <taxon>Umbelopsidomycetes</taxon>
        <taxon>Umbelopsidales</taxon>
        <taxon>Umbelopsidaceae</taxon>
        <taxon>Umbelopsis</taxon>
    </lineage>
</organism>
<feature type="compositionally biased region" description="Polar residues" evidence="13">
    <location>
        <begin position="1496"/>
        <end position="1510"/>
    </location>
</feature>
<dbReference type="GO" id="GO:0008017">
    <property type="term" value="F:microtubule binding"/>
    <property type="evidence" value="ECO:0007669"/>
    <property type="project" value="InterPro"/>
</dbReference>
<evidence type="ECO:0000256" key="8">
    <source>
        <dbReference type="ARBA" id="ARBA00023054"/>
    </source>
</evidence>
<dbReference type="Pfam" id="PF25764">
    <property type="entry name" value="KIF21A_4th"/>
    <property type="match status" value="1"/>
</dbReference>
<dbReference type="EMBL" id="JAEPRA010000005">
    <property type="protein sequence ID" value="KAG2185182.1"/>
    <property type="molecule type" value="Genomic_DNA"/>
</dbReference>
<dbReference type="SUPFAM" id="SSF52540">
    <property type="entry name" value="P-loop containing nucleoside triphosphate hydrolases"/>
    <property type="match status" value="1"/>
</dbReference>
<feature type="compositionally biased region" description="Polar residues" evidence="13">
    <location>
        <begin position="465"/>
        <end position="481"/>
    </location>
</feature>
<evidence type="ECO:0000256" key="5">
    <source>
        <dbReference type="ARBA" id="ARBA00022737"/>
    </source>
</evidence>
<feature type="coiled-coil region" evidence="12">
    <location>
        <begin position="806"/>
        <end position="833"/>
    </location>
</feature>
<evidence type="ECO:0000256" key="6">
    <source>
        <dbReference type="ARBA" id="ARBA00022741"/>
    </source>
</evidence>
<dbReference type="Proteomes" id="UP000612746">
    <property type="component" value="Unassembled WGS sequence"/>
</dbReference>
<dbReference type="PANTHER" id="PTHR47969:SF15">
    <property type="entry name" value="CHROMOSOME-ASSOCIATED KINESIN KIF4A-RELATED"/>
    <property type="match status" value="1"/>
</dbReference>
<reference evidence="15" key="1">
    <citation type="submission" date="2020-12" db="EMBL/GenBank/DDBJ databases">
        <title>Metabolic potential, ecology and presence of endohyphal bacteria is reflected in genomic diversity of Mucoromycotina.</title>
        <authorList>
            <person name="Muszewska A."/>
            <person name="Okrasinska A."/>
            <person name="Steczkiewicz K."/>
            <person name="Drgas O."/>
            <person name="Orlowska M."/>
            <person name="Perlinska-Lenart U."/>
            <person name="Aleksandrzak-Piekarczyk T."/>
            <person name="Szatraj K."/>
            <person name="Zielenkiewicz U."/>
            <person name="Pilsyk S."/>
            <person name="Malc E."/>
            <person name="Mieczkowski P."/>
            <person name="Kruszewska J.S."/>
            <person name="Biernat P."/>
            <person name="Pawlowska J."/>
        </authorList>
    </citation>
    <scope>NUCLEOTIDE SEQUENCE</scope>
    <source>
        <strain evidence="15">WA0000051536</strain>
    </source>
</reference>
<feature type="binding site" evidence="11">
    <location>
        <begin position="84"/>
        <end position="91"/>
    </location>
    <ligand>
        <name>ATP</name>
        <dbReference type="ChEBI" id="CHEBI:30616"/>
    </ligand>
</feature>
<dbReference type="InterPro" id="IPR027640">
    <property type="entry name" value="Kinesin-like_fam"/>
</dbReference>
<evidence type="ECO:0000259" key="14">
    <source>
        <dbReference type="PROSITE" id="PS50067"/>
    </source>
</evidence>
<gene>
    <name evidence="15" type="ORF">INT44_001972</name>
</gene>
<comment type="caution">
    <text evidence="15">The sequence shown here is derived from an EMBL/GenBank/DDBJ whole genome shotgun (WGS) entry which is preliminary data.</text>
</comment>
<dbReference type="PRINTS" id="PR00380">
    <property type="entry name" value="KINESINHEAVY"/>
</dbReference>
<dbReference type="InterPro" id="IPR019821">
    <property type="entry name" value="Kinesin_motor_CS"/>
</dbReference>
<feature type="compositionally biased region" description="Polar residues" evidence="13">
    <location>
        <begin position="737"/>
        <end position="762"/>
    </location>
</feature>
<feature type="region of interest" description="Disordered" evidence="13">
    <location>
        <begin position="462"/>
        <end position="482"/>
    </location>
</feature>
<keyword evidence="5" id="KW-0677">Repeat</keyword>
<keyword evidence="8 12" id="KW-0175">Coiled coil</keyword>
<dbReference type="PANTHER" id="PTHR47969">
    <property type="entry name" value="CHROMOSOME-ASSOCIATED KINESIN KIF4A-RELATED"/>
    <property type="match status" value="1"/>
</dbReference>
<evidence type="ECO:0000256" key="12">
    <source>
        <dbReference type="SAM" id="Coils"/>
    </source>
</evidence>
<dbReference type="SMART" id="SM00129">
    <property type="entry name" value="KISc"/>
    <property type="match status" value="1"/>
</dbReference>
<dbReference type="GO" id="GO:0005524">
    <property type="term" value="F:ATP binding"/>
    <property type="evidence" value="ECO:0007669"/>
    <property type="project" value="UniProtKB-UniRule"/>
</dbReference>
<feature type="compositionally biased region" description="Polar residues" evidence="13">
    <location>
        <begin position="1327"/>
        <end position="1343"/>
    </location>
</feature>
<feature type="region of interest" description="Disordered" evidence="13">
    <location>
        <begin position="1492"/>
        <end position="1511"/>
    </location>
</feature>
<dbReference type="InterPro" id="IPR001752">
    <property type="entry name" value="Kinesin_motor_dom"/>
</dbReference>
<dbReference type="Pfam" id="PF00225">
    <property type="entry name" value="Kinesin"/>
    <property type="match status" value="1"/>
</dbReference>
<feature type="coiled-coil region" evidence="12">
    <location>
        <begin position="858"/>
        <end position="970"/>
    </location>
</feature>
<dbReference type="FunFam" id="3.40.850.10:FF:000011">
    <property type="entry name" value="Kinesin family member 21A"/>
    <property type="match status" value="1"/>
</dbReference>
<feature type="compositionally biased region" description="Polar residues" evidence="13">
    <location>
        <begin position="1467"/>
        <end position="1480"/>
    </location>
</feature>
<evidence type="ECO:0000313" key="15">
    <source>
        <dbReference type="EMBL" id="KAG2185182.1"/>
    </source>
</evidence>
<dbReference type="InterPro" id="IPR036961">
    <property type="entry name" value="Kinesin_motor_dom_sf"/>
</dbReference>
<dbReference type="PROSITE" id="PS00411">
    <property type="entry name" value="KINESIN_MOTOR_1"/>
    <property type="match status" value="1"/>
</dbReference>
<keyword evidence="4" id="KW-0493">Microtubule</keyword>
<evidence type="ECO:0000256" key="9">
    <source>
        <dbReference type="ARBA" id="ARBA00023175"/>
    </source>
</evidence>
<evidence type="ECO:0000256" key="10">
    <source>
        <dbReference type="ARBA" id="ARBA00023212"/>
    </source>
</evidence>
<evidence type="ECO:0000256" key="3">
    <source>
        <dbReference type="ARBA" id="ARBA00022574"/>
    </source>
</evidence>
<proteinExistence type="inferred from homology"/>
<feature type="domain" description="Kinesin motor" evidence="14">
    <location>
        <begin position="5"/>
        <end position="353"/>
    </location>
</feature>
<evidence type="ECO:0000256" key="1">
    <source>
        <dbReference type="ARBA" id="ARBA00004245"/>
    </source>
</evidence>
<keyword evidence="3" id="KW-0853">WD repeat</keyword>
<dbReference type="GO" id="GO:0007052">
    <property type="term" value="P:mitotic spindle organization"/>
    <property type="evidence" value="ECO:0007669"/>
    <property type="project" value="TreeGrafter"/>
</dbReference>
<dbReference type="GO" id="GO:0005875">
    <property type="term" value="C:microtubule associated complex"/>
    <property type="evidence" value="ECO:0007669"/>
    <property type="project" value="TreeGrafter"/>
</dbReference>
<evidence type="ECO:0000313" key="16">
    <source>
        <dbReference type="Proteomes" id="UP000612746"/>
    </source>
</evidence>
<dbReference type="PROSITE" id="PS50067">
    <property type="entry name" value="KINESIN_MOTOR_2"/>
    <property type="match status" value="1"/>
</dbReference>
<keyword evidence="16" id="KW-1185">Reference proteome</keyword>
<sequence>MSSTAVRVALRVRPLTEKEQLSNCSECIAYIPDEPQVLIGTDKSFTFDHVFPGQSTQESVYSDCAQPLLKKFTDGFNVTILAYGQTGSGKTYSMGTSFDNGIHREEQGIVPRFISDLYQQMEAQKSQSPDFQYQISVSFLELYNEDLIDLLNRQPNQRRRSALGMPPPDSIEVSIREDVFGNIYWSGVREEPCADPEELLSLLQKGSLCRTTGSTDMNAVSSRSHAIFTVILKQQSPSTEENNQVSSLISKFHFVDLAGSERLKRTNAQGERAKEGISINSGLLALGNVISALGDESRRAAHVPYRDSKLTRLLQDSLGGNSQTLMLACISPADTNFMETLNTLKYANRARNIKNRVTINQEFAGSSIEVNQLRAQIARLKMENAALRSDGGSHDPISGHLREEESRGLRREVVRLRERMQEMSSELLQTTSERDTLIMERELGNFMPSDLDDLIGSEGLIGTPSEVSNPEQQQPTSNGSIKTHPMIAHYVSTIQSLKSELTDTQDRLAFLENVKAPMMHALSMANAISTSTSLAGNPSHLFSSAASKDMFMGQRYPEPSTQLSSSTSTYRKKYRRKHRKVRMGPSNSSSTAKSRLPAYLQDGKNRNTDDEGIDVDSGSRDSDEMEDYQRTTGEISRGVKSSIEKARTEIMKGMAVLQSTHPNEEQNGHNWEDEFNEFHADHKRKDQAGSDTSSTDELFSSLKVGEHTASSYGEWDKVLFEGTDKLDVPTWKDEGSFTGSPNPTENSGHSRNSSDDISIQPANVQRDVNYNPNMMRMLHQIQSDIQVKEELVTHLEKSEMQYTFMRKKFEEQLTMQQHAMNELQRERDQALRRATPNYVGRPDAAAQLKDKQQILEVRHAYEAKMKRLFAETQDLRRKYSQTARTMQSTRNQNESMLRTLKVNVETLKVEKRRMIKRMKQDAERVKEQLTAQERQIQLLRRKQAEVSVAKKRLEREHESQRRTLKRRDEEILMSNEQLKNLVNVLKKAVREGGVLDERLLSKVTGVIGGRFAIMSRGRSAFAAARRQNSKAPKRHNPIPIQVRVAKKKELLDMALYKYIEGKQALVEMEQLLYKREALAEDKAELTAEREQLLASERLRAMETDDEVNTSATAYLDERIELVSAEIAYLSARIKAIQHDAANDVIQDPSGMDAAAQRQRMTKHVTFADEIIAPTNKEAWADIDTLEDQYSLPYNAGPEMAYDTTMQLIKTLEVDESRKLAQALTEDVMVLRMEEFTRQMTVQSLEKTVSDLRRTLLVMKRVAVSTTVKNEHQIQKLLSNGGNTVVNEDDAAALRSKIEASMQMGNTIFDKIYANGIRGSMMSPESIGEQTPSSHGSPNLSDESILSPPLMSPTRRNGTFSMDMRHLRSPTPSPDRLIAMAQKHMHQRAESDFGQPTGMNANEFTRYAADRDSSTSSIHSGHLRRSSITSDTSVQSWTSPSRRRAQSLQQQPILSTSRRRPSFRELSHGTTIDNNVMSPPSPYATMSYQRNIRRPPSVTSPNHSVASNASATERAMTPNGTVFERLAQVHTQSSQAKMAHRYSSGSVEELKSRWAEFERPGSAMSASYFENFQ</sequence>
<feature type="coiled-coil region" evidence="12">
    <location>
        <begin position="370"/>
        <end position="433"/>
    </location>
</feature>
<dbReference type="Gene3D" id="3.40.850.10">
    <property type="entry name" value="Kinesin motor domain"/>
    <property type="match status" value="1"/>
</dbReference>
<comment type="subcellular location">
    <subcellularLocation>
        <location evidence="1">Cytoplasm</location>
        <location evidence="1">Cytoskeleton</location>
    </subcellularLocation>
</comment>
<dbReference type="GO" id="GO:0005874">
    <property type="term" value="C:microtubule"/>
    <property type="evidence" value="ECO:0007669"/>
    <property type="project" value="UniProtKB-KW"/>
</dbReference>
<keyword evidence="6 11" id="KW-0547">Nucleotide-binding</keyword>
<dbReference type="GO" id="GO:0003777">
    <property type="term" value="F:microtubule motor activity"/>
    <property type="evidence" value="ECO:0007669"/>
    <property type="project" value="InterPro"/>
</dbReference>
<dbReference type="CDD" id="cd01372">
    <property type="entry name" value="KISc_KIF4"/>
    <property type="match status" value="1"/>
</dbReference>
<dbReference type="InterPro" id="IPR027417">
    <property type="entry name" value="P-loop_NTPase"/>
</dbReference>
<keyword evidence="2" id="KW-0963">Cytoplasm</keyword>